<dbReference type="Gene3D" id="3.30.70.270">
    <property type="match status" value="1"/>
</dbReference>
<feature type="transmembrane region" description="Helical" evidence="1">
    <location>
        <begin position="96"/>
        <end position="116"/>
    </location>
</feature>
<dbReference type="GO" id="GO:0052621">
    <property type="term" value="F:diguanylate cyclase activity"/>
    <property type="evidence" value="ECO:0007669"/>
    <property type="project" value="TreeGrafter"/>
</dbReference>
<dbReference type="PANTHER" id="PTHR45138:SF9">
    <property type="entry name" value="DIGUANYLATE CYCLASE DGCM-RELATED"/>
    <property type="match status" value="1"/>
</dbReference>
<organism evidence="3 4">
    <name type="scientific">Dehalobacter restrictus</name>
    <dbReference type="NCBI Taxonomy" id="55583"/>
    <lineage>
        <taxon>Bacteria</taxon>
        <taxon>Bacillati</taxon>
        <taxon>Bacillota</taxon>
        <taxon>Clostridia</taxon>
        <taxon>Eubacteriales</taxon>
        <taxon>Desulfitobacteriaceae</taxon>
        <taxon>Dehalobacter</taxon>
    </lineage>
</organism>
<dbReference type="PANTHER" id="PTHR45138">
    <property type="entry name" value="REGULATORY COMPONENTS OF SENSORY TRANSDUCTION SYSTEM"/>
    <property type="match status" value="1"/>
</dbReference>
<dbReference type="Pfam" id="PF00990">
    <property type="entry name" value="GGDEF"/>
    <property type="match status" value="1"/>
</dbReference>
<dbReference type="InterPro" id="IPR043128">
    <property type="entry name" value="Rev_trsase/Diguanyl_cyclase"/>
</dbReference>
<protein>
    <submittedName>
        <fullName evidence="3">Diguanylate cyclase</fullName>
    </submittedName>
</protein>
<evidence type="ECO:0000313" key="3">
    <source>
        <dbReference type="EMBL" id="QHA01635.1"/>
    </source>
</evidence>
<accession>A0A857DMP4</accession>
<evidence type="ECO:0000256" key="1">
    <source>
        <dbReference type="SAM" id="Phobius"/>
    </source>
</evidence>
<keyword evidence="1" id="KW-1133">Transmembrane helix</keyword>
<dbReference type="PROSITE" id="PS50887">
    <property type="entry name" value="GGDEF"/>
    <property type="match status" value="1"/>
</dbReference>
<keyword evidence="1" id="KW-0472">Membrane</keyword>
<evidence type="ECO:0000313" key="4">
    <source>
        <dbReference type="Proteomes" id="UP000430508"/>
    </source>
</evidence>
<dbReference type="SUPFAM" id="SSF55073">
    <property type="entry name" value="Nucleotide cyclase"/>
    <property type="match status" value="1"/>
</dbReference>
<dbReference type="GO" id="GO:0043709">
    <property type="term" value="P:cell adhesion involved in single-species biofilm formation"/>
    <property type="evidence" value="ECO:0007669"/>
    <property type="project" value="TreeGrafter"/>
</dbReference>
<reference evidence="3 4" key="1">
    <citation type="submission" date="2019-12" db="EMBL/GenBank/DDBJ databases">
        <title>Sequence classification of anaerobic respiratory reductive dehalogenases: First we see many, then we see few.</title>
        <authorList>
            <person name="Molenda O."/>
            <person name="Puentes Jacome L.A."/>
            <person name="Cao X."/>
            <person name="Nesbo C.L."/>
            <person name="Tang S."/>
            <person name="Morson N."/>
            <person name="Patron J."/>
            <person name="Lomheim L."/>
            <person name="Wishart D.S."/>
            <person name="Edwards E.A."/>
        </authorList>
    </citation>
    <scope>NUCLEOTIDE SEQUENCE [LARGE SCALE GENOMIC DNA]</scope>
    <source>
        <strain evidence="3 4">12DCA</strain>
    </source>
</reference>
<dbReference type="AlphaFoldDB" id="A0A857DMP4"/>
<gene>
    <name evidence="3" type="ORF">GQ588_13795</name>
</gene>
<dbReference type="InterPro" id="IPR029787">
    <property type="entry name" value="Nucleotide_cyclase"/>
</dbReference>
<dbReference type="EMBL" id="CP046996">
    <property type="protein sequence ID" value="QHA01635.1"/>
    <property type="molecule type" value="Genomic_DNA"/>
</dbReference>
<name>A0A857DMP4_9FIRM</name>
<dbReference type="RefSeq" id="WP_158208597.1">
    <property type="nucleotide sequence ID" value="NZ_CP046996.1"/>
</dbReference>
<evidence type="ECO:0000259" key="2">
    <source>
        <dbReference type="PROSITE" id="PS50887"/>
    </source>
</evidence>
<dbReference type="Proteomes" id="UP000430508">
    <property type="component" value="Chromosome"/>
</dbReference>
<dbReference type="GO" id="GO:0005886">
    <property type="term" value="C:plasma membrane"/>
    <property type="evidence" value="ECO:0007669"/>
    <property type="project" value="TreeGrafter"/>
</dbReference>
<feature type="transmembrane region" description="Helical" evidence="1">
    <location>
        <begin position="71"/>
        <end position="90"/>
    </location>
</feature>
<dbReference type="GO" id="GO:1902201">
    <property type="term" value="P:negative regulation of bacterial-type flagellum-dependent cell motility"/>
    <property type="evidence" value="ECO:0007669"/>
    <property type="project" value="TreeGrafter"/>
</dbReference>
<dbReference type="FunFam" id="3.30.70.270:FF:000001">
    <property type="entry name" value="Diguanylate cyclase domain protein"/>
    <property type="match status" value="1"/>
</dbReference>
<proteinExistence type="predicted"/>
<keyword evidence="1" id="KW-0812">Transmembrane</keyword>
<feature type="domain" description="GGDEF" evidence="2">
    <location>
        <begin position="162"/>
        <end position="297"/>
    </location>
</feature>
<dbReference type="NCBIfam" id="TIGR00254">
    <property type="entry name" value="GGDEF"/>
    <property type="match status" value="1"/>
</dbReference>
<dbReference type="CDD" id="cd01949">
    <property type="entry name" value="GGDEF"/>
    <property type="match status" value="1"/>
</dbReference>
<feature type="transmembrane region" description="Helical" evidence="1">
    <location>
        <begin position="24"/>
        <end position="43"/>
    </location>
</feature>
<dbReference type="InterPro" id="IPR000160">
    <property type="entry name" value="GGDEF_dom"/>
</dbReference>
<dbReference type="InterPro" id="IPR050469">
    <property type="entry name" value="Diguanylate_Cyclase"/>
</dbReference>
<dbReference type="SMART" id="SM00267">
    <property type="entry name" value="GGDEF"/>
    <property type="match status" value="1"/>
</dbReference>
<sequence>MNLFDRKDDHVFLDNHKLSQKSKFIIYLLFIGILTLVLLFGNLNTAPGIIMGSIMAVVTLLMPLIFGYTGLMVTLIYSIIGITAPFRFGIMQGDPYYFAIAVFILANFLGSTIIAVEVERNKKTQKILETLSVTDGLTEIYNHRYFQQRLDEEIARATRANRTLVLCMIDIDNFKMYNDSYGHYFGDEILRKTAGLIQNTTRKSDIACRYGGDEFAVILPDSGVGEVHFVMERLKEAFYSLRFSFPDCHVTRNLTLSVGFSIFPDLAENKDQLITQADAALYRAKYQGRNTIQLYQDT</sequence>